<evidence type="ECO:0000256" key="4">
    <source>
        <dbReference type="ARBA" id="ARBA00022801"/>
    </source>
</evidence>
<evidence type="ECO:0000256" key="1">
    <source>
        <dbReference type="ARBA" id="ARBA00001936"/>
    </source>
</evidence>
<reference evidence="9" key="1">
    <citation type="submission" date="2015-11" db="EMBL/GenBank/DDBJ databases">
        <authorList>
            <person name="Dugat-Bony E."/>
        </authorList>
    </citation>
    <scope>NUCLEOTIDE SEQUENCE [LARGE SCALE GENOMIC DNA]</scope>
    <source>
        <strain evidence="9">Mu292</strain>
    </source>
</reference>
<dbReference type="GO" id="GO:0046872">
    <property type="term" value="F:metal ion binding"/>
    <property type="evidence" value="ECO:0007669"/>
    <property type="project" value="UniProtKB-KW"/>
</dbReference>
<evidence type="ECO:0000256" key="6">
    <source>
        <dbReference type="ARBA" id="ARBA00023211"/>
    </source>
</evidence>
<dbReference type="InterPro" id="IPR015797">
    <property type="entry name" value="NUDIX_hydrolase-like_dom_sf"/>
</dbReference>
<keyword evidence="6" id="KW-0464">Manganese</keyword>
<accession>A0A0X2NK91</accession>
<evidence type="ECO:0000259" key="7">
    <source>
        <dbReference type="PROSITE" id="PS51462"/>
    </source>
</evidence>
<dbReference type="PANTHER" id="PTHR12992">
    <property type="entry name" value="NUDIX HYDROLASE"/>
    <property type="match status" value="1"/>
</dbReference>
<sequence>MTSSPDALHHNSGVSLGDWLAEGRRQPELPTSLPEWLEPLVDRVRRPETDVRIHGMNRTVPELGPDGTPPRPSAVLVLLGEEQGQDPTLMLTHRTPTLRSHSGQIAFPGGHREPTDADPVATALREATEETGLDAAGVDPLAVMDPLYIDRTNHAVIPVLGYWRKPVPVAPMTAESDWVRNVPVAELVDPERRMRLGLPGVDVWKSPAFDVDGYLLWGFTGALVDGLLKLGGWERPWVETAPELDLFYAIAKSRNGENLTPEDLR</sequence>
<evidence type="ECO:0000256" key="2">
    <source>
        <dbReference type="ARBA" id="ARBA00001946"/>
    </source>
</evidence>
<protein>
    <submittedName>
        <fullName evidence="8">NTP pyrophosphohydrolases including oxidative damage repair enzymes</fullName>
    </submittedName>
</protein>
<dbReference type="OrthoDB" id="9802805at2"/>
<evidence type="ECO:0000313" key="9">
    <source>
        <dbReference type="Proteomes" id="UP000182498"/>
    </source>
</evidence>
<gene>
    <name evidence="8" type="ORF">CVAR292_00474</name>
</gene>
<evidence type="ECO:0000256" key="5">
    <source>
        <dbReference type="ARBA" id="ARBA00022842"/>
    </source>
</evidence>
<feature type="domain" description="Nudix hydrolase" evidence="7">
    <location>
        <begin position="70"/>
        <end position="207"/>
    </location>
</feature>
<dbReference type="SUPFAM" id="SSF55811">
    <property type="entry name" value="Nudix"/>
    <property type="match status" value="1"/>
</dbReference>
<dbReference type="Proteomes" id="UP000182498">
    <property type="component" value="Unassembled WGS sequence"/>
</dbReference>
<dbReference type="GO" id="GO:0010945">
    <property type="term" value="F:coenzyme A diphosphatase activity"/>
    <property type="evidence" value="ECO:0007669"/>
    <property type="project" value="InterPro"/>
</dbReference>
<keyword evidence="4 8" id="KW-0378">Hydrolase</keyword>
<keyword evidence="3" id="KW-0479">Metal-binding</keyword>
<comment type="cofactor">
    <cofactor evidence="1">
        <name>Mn(2+)</name>
        <dbReference type="ChEBI" id="CHEBI:29035"/>
    </cofactor>
</comment>
<dbReference type="PROSITE" id="PS51462">
    <property type="entry name" value="NUDIX"/>
    <property type="match status" value="1"/>
</dbReference>
<proteinExistence type="predicted"/>
<keyword evidence="5" id="KW-0460">Magnesium</keyword>
<evidence type="ECO:0000256" key="3">
    <source>
        <dbReference type="ARBA" id="ARBA00022723"/>
    </source>
</evidence>
<dbReference type="PANTHER" id="PTHR12992:SF11">
    <property type="entry name" value="MITOCHONDRIAL COENZYME A DIPHOSPHATASE NUDT8"/>
    <property type="match status" value="1"/>
</dbReference>
<name>A0A0X2NK91_9CORY</name>
<dbReference type="EMBL" id="FAUH01000002">
    <property type="protein sequence ID" value="CUU65158.1"/>
    <property type="molecule type" value="Genomic_DNA"/>
</dbReference>
<evidence type="ECO:0000313" key="8">
    <source>
        <dbReference type="EMBL" id="CUU65158.1"/>
    </source>
</evidence>
<comment type="cofactor">
    <cofactor evidence="2">
        <name>Mg(2+)</name>
        <dbReference type="ChEBI" id="CHEBI:18420"/>
    </cofactor>
</comment>
<dbReference type="Pfam" id="PF00293">
    <property type="entry name" value="NUDIX"/>
    <property type="match status" value="1"/>
</dbReference>
<dbReference type="InterPro" id="IPR000086">
    <property type="entry name" value="NUDIX_hydrolase_dom"/>
</dbReference>
<dbReference type="Gene3D" id="3.90.79.10">
    <property type="entry name" value="Nucleoside Triphosphate Pyrophosphohydrolase"/>
    <property type="match status" value="1"/>
</dbReference>
<dbReference type="AlphaFoldDB" id="A0A0X2NK91"/>
<organism evidence="8 9">
    <name type="scientific">Corynebacterium variabile</name>
    <dbReference type="NCBI Taxonomy" id="1727"/>
    <lineage>
        <taxon>Bacteria</taxon>
        <taxon>Bacillati</taxon>
        <taxon>Actinomycetota</taxon>
        <taxon>Actinomycetes</taxon>
        <taxon>Mycobacteriales</taxon>
        <taxon>Corynebacteriaceae</taxon>
        <taxon>Corynebacterium</taxon>
    </lineage>
</organism>
<dbReference type="CDD" id="cd03426">
    <property type="entry name" value="NUDIX_CoAse_Nudt7"/>
    <property type="match status" value="1"/>
</dbReference>
<keyword evidence="9" id="KW-1185">Reference proteome</keyword>
<dbReference type="RefSeq" id="WP_073883481.1">
    <property type="nucleotide sequence ID" value="NZ_FAUH01000002.1"/>
</dbReference>
<dbReference type="InterPro" id="IPR045121">
    <property type="entry name" value="CoAse"/>
</dbReference>